<dbReference type="AlphaFoldDB" id="A0A7S0GCV8"/>
<organism evidence="2">
    <name type="scientific">Proboscia inermis</name>
    <dbReference type="NCBI Taxonomy" id="420281"/>
    <lineage>
        <taxon>Eukaryota</taxon>
        <taxon>Sar</taxon>
        <taxon>Stramenopiles</taxon>
        <taxon>Ochrophyta</taxon>
        <taxon>Bacillariophyta</taxon>
        <taxon>Coscinodiscophyceae</taxon>
        <taxon>Rhizosoleniophycidae</taxon>
        <taxon>Rhizosoleniales</taxon>
        <taxon>Rhizosoleniaceae</taxon>
        <taxon>Proboscia</taxon>
    </lineage>
</organism>
<gene>
    <name evidence="2" type="ORF">PINE0816_LOCUS12716</name>
</gene>
<sequence>MLSVARLAARQSCLRVKTAPICSQQRTFINGFFGLGDPDNKIPTDKERRLRKPEMPKDMPESLRKDMEELGMEGVHDLDEAEEHDVDGFQEAGLVPPEDAGTFQNPILIPSRLEERQVGYTDPVSHAVFWFNIQNDGNLYFIKDLGLFFKVLPVADIE</sequence>
<dbReference type="EMBL" id="HBEL01027595">
    <property type="protein sequence ID" value="CAD8416581.1"/>
    <property type="molecule type" value="Transcribed_RNA"/>
</dbReference>
<dbReference type="GO" id="GO:0045277">
    <property type="term" value="C:respiratory chain complex IV"/>
    <property type="evidence" value="ECO:0007669"/>
    <property type="project" value="InterPro"/>
</dbReference>
<dbReference type="GO" id="GO:0005740">
    <property type="term" value="C:mitochondrial envelope"/>
    <property type="evidence" value="ECO:0007669"/>
    <property type="project" value="InterPro"/>
</dbReference>
<dbReference type="GO" id="GO:0006123">
    <property type="term" value="P:mitochondrial electron transport, cytochrome c to oxygen"/>
    <property type="evidence" value="ECO:0007669"/>
    <property type="project" value="InterPro"/>
</dbReference>
<evidence type="ECO:0000256" key="1">
    <source>
        <dbReference type="SAM" id="MobiDB-lite"/>
    </source>
</evidence>
<dbReference type="Gene3D" id="2.60.11.10">
    <property type="entry name" value="Cytochrome c oxidase, subunit Vb"/>
    <property type="match status" value="1"/>
</dbReference>
<reference evidence="2" key="1">
    <citation type="submission" date="2021-01" db="EMBL/GenBank/DDBJ databases">
        <authorList>
            <person name="Corre E."/>
            <person name="Pelletier E."/>
            <person name="Niang G."/>
            <person name="Scheremetjew M."/>
            <person name="Finn R."/>
            <person name="Kale V."/>
            <person name="Holt S."/>
            <person name="Cochrane G."/>
            <person name="Meng A."/>
            <person name="Brown T."/>
            <person name="Cohen L."/>
        </authorList>
    </citation>
    <scope>NUCLEOTIDE SEQUENCE</scope>
    <source>
        <strain evidence="2">CCAP1064/1</strain>
    </source>
</reference>
<feature type="region of interest" description="Disordered" evidence="1">
    <location>
        <begin position="39"/>
        <end position="62"/>
    </location>
</feature>
<accession>A0A7S0GCV8</accession>
<dbReference type="InterPro" id="IPR036972">
    <property type="entry name" value="Cyt_c_oxidase_su5b_sf"/>
</dbReference>
<protein>
    <submittedName>
        <fullName evidence="2">Uncharacterized protein</fullName>
    </submittedName>
</protein>
<proteinExistence type="predicted"/>
<name>A0A7S0GCV8_9STRA</name>
<evidence type="ECO:0000313" key="2">
    <source>
        <dbReference type="EMBL" id="CAD8416581.1"/>
    </source>
</evidence>